<protein>
    <submittedName>
        <fullName evidence="4">CDP-alcohol phosphatidyltransferase family protein</fullName>
    </submittedName>
</protein>
<evidence type="ECO:0000256" key="2">
    <source>
        <dbReference type="RuleBase" id="RU003750"/>
    </source>
</evidence>
<sequence>MLDQRARALYAPAVGRVAARAAGAGVSAGTVTAFGLAIGIGSCVAAALGAWGVALILWLANRTLDGLDGAIARRTRASDLGGMLDFLSDFVVYGGFVVAVAIAIPDARLAATVLLAAYLLNNVALLSFASLIEKRGLQLGDERSLRFTAGLTEGTETILAYAAICLLPDHAATIAWIFAAMVMVTVLQRVALAHRTLA</sequence>
<dbReference type="Gene3D" id="1.20.120.1760">
    <property type="match status" value="1"/>
</dbReference>
<dbReference type="Proteomes" id="UP001056035">
    <property type="component" value="Chromosome"/>
</dbReference>
<name>A0ABY5DTU3_9ACTN</name>
<reference evidence="4 5" key="1">
    <citation type="submission" date="2022-06" db="EMBL/GenBank/DDBJ databases">
        <title>Paraconexibacter antarcticus.</title>
        <authorList>
            <person name="Kim C.S."/>
        </authorList>
    </citation>
    <scope>NUCLEOTIDE SEQUENCE [LARGE SCALE GENOMIC DNA]</scope>
    <source>
        <strain evidence="4 5">02-257</strain>
    </source>
</reference>
<dbReference type="RefSeq" id="WP_254571040.1">
    <property type="nucleotide sequence ID" value="NZ_CP098502.1"/>
</dbReference>
<feature type="transmembrane region" description="Helical" evidence="3">
    <location>
        <begin position="80"/>
        <end position="104"/>
    </location>
</feature>
<accession>A0ABY5DTU3</accession>
<gene>
    <name evidence="4" type="ORF">NBH00_23720</name>
</gene>
<keyword evidence="3" id="KW-1133">Transmembrane helix</keyword>
<feature type="transmembrane region" description="Helical" evidence="3">
    <location>
        <begin position="110"/>
        <end position="132"/>
    </location>
</feature>
<keyword evidence="3" id="KW-0812">Transmembrane</keyword>
<comment type="similarity">
    <text evidence="2">Belongs to the CDP-alcohol phosphatidyltransferase class-I family.</text>
</comment>
<evidence type="ECO:0000256" key="3">
    <source>
        <dbReference type="SAM" id="Phobius"/>
    </source>
</evidence>
<evidence type="ECO:0000313" key="4">
    <source>
        <dbReference type="EMBL" id="UTI64334.1"/>
    </source>
</evidence>
<keyword evidence="3" id="KW-0472">Membrane</keyword>
<dbReference type="InterPro" id="IPR043130">
    <property type="entry name" value="CDP-OH_PTrfase_TM_dom"/>
</dbReference>
<feature type="transmembrane region" description="Helical" evidence="3">
    <location>
        <begin position="33"/>
        <end position="59"/>
    </location>
</feature>
<keyword evidence="5" id="KW-1185">Reference proteome</keyword>
<dbReference type="InterPro" id="IPR048254">
    <property type="entry name" value="CDP_ALCOHOL_P_TRANSF_CS"/>
</dbReference>
<proteinExistence type="inferred from homology"/>
<evidence type="ECO:0000313" key="5">
    <source>
        <dbReference type="Proteomes" id="UP001056035"/>
    </source>
</evidence>
<dbReference type="PROSITE" id="PS00379">
    <property type="entry name" value="CDP_ALCOHOL_P_TRANSF"/>
    <property type="match status" value="1"/>
</dbReference>
<dbReference type="Pfam" id="PF01066">
    <property type="entry name" value="CDP-OH_P_transf"/>
    <property type="match status" value="1"/>
</dbReference>
<dbReference type="EMBL" id="CP098502">
    <property type="protein sequence ID" value="UTI64334.1"/>
    <property type="molecule type" value="Genomic_DNA"/>
</dbReference>
<feature type="transmembrane region" description="Helical" evidence="3">
    <location>
        <begin position="170"/>
        <end position="192"/>
    </location>
</feature>
<dbReference type="InterPro" id="IPR000462">
    <property type="entry name" value="CDP-OH_P_trans"/>
</dbReference>
<organism evidence="4 5">
    <name type="scientific">Paraconexibacter antarcticus</name>
    <dbReference type="NCBI Taxonomy" id="2949664"/>
    <lineage>
        <taxon>Bacteria</taxon>
        <taxon>Bacillati</taxon>
        <taxon>Actinomycetota</taxon>
        <taxon>Thermoleophilia</taxon>
        <taxon>Solirubrobacterales</taxon>
        <taxon>Paraconexibacteraceae</taxon>
        <taxon>Paraconexibacter</taxon>
    </lineage>
</organism>
<evidence type="ECO:0000256" key="1">
    <source>
        <dbReference type="ARBA" id="ARBA00022679"/>
    </source>
</evidence>
<keyword evidence="1 2" id="KW-0808">Transferase</keyword>